<comment type="caution">
    <text evidence="8">The sequence shown here is derived from an EMBL/GenBank/DDBJ whole genome shotgun (WGS) entry which is preliminary data.</text>
</comment>
<evidence type="ECO:0000256" key="2">
    <source>
        <dbReference type="ARBA" id="ARBA00010488"/>
    </source>
</evidence>
<dbReference type="InterPro" id="IPR043149">
    <property type="entry name" value="TagF_N"/>
</dbReference>
<dbReference type="GO" id="GO:0047355">
    <property type="term" value="F:CDP-glycerol glycerophosphotransferase activity"/>
    <property type="evidence" value="ECO:0007669"/>
    <property type="project" value="InterPro"/>
</dbReference>
<dbReference type="AlphaFoldDB" id="A0A553SIV8"/>
<dbReference type="RefSeq" id="WP_185765325.1">
    <property type="nucleotide sequence ID" value="NZ_RIBP01000004.1"/>
</dbReference>
<dbReference type="Gene3D" id="3.40.50.11820">
    <property type="match status" value="1"/>
</dbReference>
<proteinExistence type="inferred from homology"/>
<evidence type="ECO:0000256" key="6">
    <source>
        <dbReference type="ARBA" id="ARBA00023136"/>
    </source>
</evidence>
<dbReference type="PANTHER" id="PTHR37316:SF3">
    <property type="entry name" value="TEICHOIC ACID GLYCEROL-PHOSPHATE TRANSFERASE"/>
    <property type="match status" value="1"/>
</dbReference>
<comment type="subcellular location">
    <subcellularLocation>
        <location evidence="1">Cell membrane</location>
        <topology evidence="1">Peripheral membrane protein</topology>
    </subcellularLocation>
</comment>
<evidence type="ECO:0000313" key="9">
    <source>
        <dbReference type="Proteomes" id="UP000319837"/>
    </source>
</evidence>
<sequence length="869" mass="99619">MIIDIVLVYAAGRGGLEDVVATVSTELTKKGHRVRFFQSYPSQNPDWEQSLPELYYYGEMGNLESETLQSLSKGYANKLKEAGKPDIVLATHAPSISYICRSAISSVEGRMAPVLSWLHGPPEYYGNENMLRYSEAHLAISSQIGDSIGNSIFEGQPVYNVGNPVIRNEFETIKRSDGKTVELLYVGRLHQHQKRLDILFKGLELLETDWRLHCIGEGPDGDEIRSLADKLGIKDQILFHGWQENPWDVAEEVSALVMSSDYEGLPLVLMEALGRGIPVISTNCSGASDIINDGENGWIYPIGDFHALADILQKIGEDQSILPTIETCQASVQKFHYLKVVDNIEMILQYHHELFLKQSDKRVSHIVKDNSYRKSQVVNNILDSVINGIEYLGTTRETVVQEKLAEYFSQEFMDLLQQDDQIVGDNEQVIAYVCYPKVDLIDYTFMKAKVSFLLVNEIQDGDISVKEKLHYSAKLFNENGNWKISELTLTDDYPSKSRPEKQRKQKVLLVTTSNSSSSNTAALYKNMPKHISDSFEVEITEQRLTDEYYQKVLTADILVLTEANIIFDKEQYVPNQTIIDLWHGFPLKAMGHADRNEADRNAVTERWGNIDYVCSYSDKFSEMMTKCFKVDPEIFQITGMPRNDLLIHSHLNKDKSVLERIFQIKTEGKKFIMFMPTYRKAAFNNRQDTTLNRNHFFGFESFNSEEFTAFLKNNDLELIVKFHPVEEQYMLKNGIELGDHVHLLTHDMLSKNNLDMYDVLGKFDLLLTDYSSVYFDYLLIDKPIIFLPIDVEQYKTTRGFILGNYDNWTPGAKATTQEQLQEAVLTNLKDSEKFAEERAEVRDVVHYYQDDVSSFRVWEFIKQKAISNN</sequence>
<evidence type="ECO:0000256" key="3">
    <source>
        <dbReference type="ARBA" id="ARBA00022475"/>
    </source>
</evidence>
<comment type="similarity">
    <text evidence="2">Belongs to the CDP-glycerol glycerophosphotransferase family.</text>
</comment>
<dbReference type="GO" id="GO:0019350">
    <property type="term" value="P:teichoic acid biosynthetic process"/>
    <property type="evidence" value="ECO:0007669"/>
    <property type="project" value="UniProtKB-KW"/>
</dbReference>
<evidence type="ECO:0000256" key="4">
    <source>
        <dbReference type="ARBA" id="ARBA00022679"/>
    </source>
</evidence>
<dbReference type="EMBL" id="RIBP01000004">
    <property type="protein sequence ID" value="TRZ36928.1"/>
    <property type="molecule type" value="Genomic_DNA"/>
</dbReference>
<feature type="domain" description="Glycosyl transferase family 1" evidence="7">
    <location>
        <begin position="170"/>
        <end position="319"/>
    </location>
</feature>
<organism evidence="8 9">
    <name type="scientific">Niallia circulans</name>
    <name type="common">Bacillus circulans</name>
    <dbReference type="NCBI Taxonomy" id="1397"/>
    <lineage>
        <taxon>Bacteria</taxon>
        <taxon>Bacillati</taxon>
        <taxon>Bacillota</taxon>
        <taxon>Bacilli</taxon>
        <taxon>Bacillales</taxon>
        <taxon>Bacillaceae</taxon>
        <taxon>Niallia</taxon>
    </lineage>
</organism>
<dbReference type="InterPro" id="IPR007554">
    <property type="entry name" value="Glycerophosphate_synth"/>
</dbReference>
<name>A0A553SIV8_NIACI</name>
<keyword evidence="4 8" id="KW-0808">Transferase</keyword>
<dbReference type="CDD" id="cd03811">
    <property type="entry name" value="GT4_GT28_WabH-like"/>
    <property type="match status" value="1"/>
</dbReference>
<dbReference type="PANTHER" id="PTHR37316">
    <property type="entry name" value="TEICHOIC ACID GLYCEROL-PHOSPHATE PRIMASE"/>
    <property type="match status" value="1"/>
</dbReference>
<keyword evidence="6" id="KW-0472">Membrane</keyword>
<dbReference type="Pfam" id="PF00534">
    <property type="entry name" value="Glycos_transf_1"/>
    <property type="match status" value="1"/>
</dbReference>
<reference evidence="9" key="1">
    <citation type="submission" date="2018-10" db="EMBL/GenBank/DDBJ databases">
        <title>FDA dAtabase for Regulatory Grade micrObial Sequences (FDA-ARGOS): Supporting development and validation of Infectious Disease Dx tests.</title>
        <authorList>
            <person name="Minogue T."/>
            <person name="Wolcott M."/>
            <person name="Wasieloski L."/>
            <person name="Aguilar W."/>
            <person name="Moore D."/>
            <person name="Tallon L."/>
            <person name="Sadzewicz L."/>
            <person name="Sengamalay N."/>
            <person name="Ott S."/>
            <person name="Godinez A."/>
            <person name="Nagaraj S."/>
            <person name="Vavikolanu K."/>
            <person name="Vyas G."/>
            <person name="Nadendla S."/>
            <person name="George J."/>
            <person name="Sichtig H."/>
        </authorList>
    </citation>
    <scope>NUCLEOTIDE SEQUENCE [LARGE SCALE GENOMIC DNA]</scope>
    <source>
        <strain evidence="9">FDAARGOS_343</strain>
    </source>
</reference>
<evidence type="ECO:0000256" key="1">
    <source>
        <dbReference type="ARBA" id="ARBA00004202"/>
    </source>
</evidence>
<dbReference type="Proteomes" id="UP000319837">
    <property type="component" value="Unassembled WGS sequence"/>
</dbReference>
<keyword evidence="3" id="KW-1003">Cell membrane</keyword>
<dbReference type="SUPFAM" id="SSF53756">
    <property type="entry name" value="UDP-Glycosyltransferase/glycogen phosphorylase"/>
    <property type="match status" value="2"/>
</dbReference>
<gene>
    <name evidence="8" type="ORF">CEQ21_15630</name>
</gene>
<evidence type="ECO:0000256" key="5">
    <source>
        <dbReference type="ARBA" id="ARBA00022944"/>
    </source>
</evidence>
<dbReference type="Gene3D" id="3.40.50.2000">
    <property type="entry name" value="Glycogen Phosphorylase B"/>
    <property type="match status" value="2"/>
</dbReference>
<dbReference type="Gene3D" id="3.40.50.12580">
    <property type="match status" value="1"/>
</dbReference>
<dbReference type="InterPro" id="IPR043148">
    <property type="entry name" value="TagF_C"/>
</dbReference>
<accession>A0A553SIV8</accession>
<dbReference type="GO" id="GO:0005886">
    <property type="term" value="C:plasma membrane"/>
    <property type="evidence" value="ECO:0007669"/>
    <property type="project" value="UniProtKB-SubCell"/>
</dbReference>
<evidence type="ECO:0000259" key="7">
    <source>
        <dbReference type="Pfam" id="PF00534"/>
    </source>
</evidence>
<keyword evidence="5" id="KW-0777">Teichoic acid biosynthesis</keyword>
<dbReference type="GO" id="GO:0016757">
    <property type="term" value="F:glycosyltransferase activity"/>
    <property type="evidence" value="ECO:0007669"/>
    <property type="project" value="InterPro"/>
</dbReference>
<dbReference type="InterPro" id="IPR051612">
    <property type="entry name" value="Teichoic_Acid_Biosynth"/>
</dbReference>
<dbReference type="Pfam" id="PF04464">
    <property type="entry name" value="Glyphos_transf"/>
    <property type="match status" value="1"/>
</dbReference>
<evidence type="ECO:0000313" key="8">
    <source>
        <dbReference type="EMBL" id="TRZ36928.1"/>
    </source>
</evidence>
<protein>
    <submittedName>
        <fullName evidence="8">Glycosyltransferase</fullName>
    </submittedName>
</protein>
<dbReference type="InterPro" id="IPR001296">
    <property type="entry name" value="Glyco_trans_1"/>
</dbReference>